<reference evidence="1" key="1">
    <citation type="submission" date="2021-06" db="EMBL/GenBank/DDBJ databases">
        <authorList>
            <person name="Kallberg Y."/>
            <person name="Tangrot J."/>
            <person name="Rosling A."/>
        </authorList>
    </citation>
    <scope>NUCLEOTIDE SEQUENCE</scope>
    <source>
        <strain evidence="1">AU212A</strain>
    </source>
</reference>
<sequence>TPNLIPQQVSPNLIPQQVSPNLMPQQVTPNVIPQQVTPKAPEDISSPNSNFSHQGSIKSISSQDYQRPLTSGPGDLRRQSSTPIIGSGSSQPIIQGPGDARRHSVKQSPRHRSPLSNNNISQFNDSPMDDFSRSNTVRTTSSSASNSIGIQLDARGRVKQDDMAEAFFENSRYASPNQQQIRPVGPPYNNTISSNAFSYGRGIPATHMPAQNSPVMNNRLPSSGTSATIVNNNPQLRTQYPQQQVYSNTGFYNVPYDPRRPPPQQQQPYNVYMGHQRPSNGLSVQRMDDGRQVLFLVKALYDYKTTSVEEISFLASDVIAVLGTNPDGWWEGELLDDSRKKRGLFP</sequence>
<comment type="caution">
    <text evidence="1">The sequence shown here is derived from an EMBL/GenBank/DDBJ whole genome shotgun (WGS) entry which is preliminary data.</text>
</comment>
<protein>
    <submittedName>
        <fullName evidence="1">6836_t:CDS:1</fullName>
    </submittedName>
</protein>
<accession>A0ACA9N1K9</accession>
<dbReference type="EMBL" id="CAJVPM010018679">
    <property type="protein sequence ID" value="CAG8626093.1"/>
    <property type="molecule type" value="Genomic_DNA"/>
</dbReference>
<keyword evidence="2" id="KW-1185">Reference proteome</keyword>
<gene>
    <name evidence="1" type="ORF">SCALOS_LOCUS7809</name>
</gene>
<name>A0ACA9N1K9_9GLOM</name>
<evidence type="ECO:0000313" key="1">
    <source>
        <dbReference type="EMBL" id="CAG8626093.1"/>
    </source>
</evidence>
<organism evidence="1 2">
    <name type="scientific">Scutellospora calospora</name>
    <dbReference type="NCBI Taxonomy" id="85575"/>
    <lineage>
        <taxon>Eukaryota</taxon>
        <taxon>Fungi</taxon>
        <taxon>Fungi incertae sedis</taxon>
        <taxon>Mucoromycota</taxon>
        <taxon>Glomeromycotina</taxon>
        <taxon>Glomeromycetes</taxon>
        <taxon>Diversisporales</taxon>
        <taxon>Gigasporaceae</taxon>
        <taxon>Scutellospora</taxon>
    </lineage>
</organism>
<proteinExistence type="predicted"/>
<feature type="non-terminal residue" evidence="1">
    <location>
        <position position="346"/>
    </location>
</feature>
<dbReference type="Proteomes" id="UP000789860">
    <property type="component" value="Unassembled WGS sequence"/>
</dbReference>
<feature type="non-terminal residue" evidence="1">
    <location>
        <position position="1"/>
    </location>
</feature>
<evidence type="ECO:0000313" key="2">
    <source>
        <dbReference type="Proteomes" id="UP000789860"/>
    </source>
</evidence>